<keyword evidence="2" id="KW-1185">Reference proteome</keyword>
<reference evidence="1" key="1">
    <citation type="submission" date="2020-03" db="EMBL/GenBank/DDBJ databases">
        <title>A high-quality chromosome-level genome assembly of a woody plant with both climbing and erect habits, Rhamnella rubrinervis.</title>
        <authorList>
            <person name="Lu Z."/>
            <person name="Yang Y."/>
            <person name="Zhu X."/>
            <person name="Sun Y."/>
        </authorList>
    </citation>
    <scope>NUCLEOTIDE SEQUENCE</scope>
    <source>
        <strain evidence="1">BYM</strain>
        <tissue evidence="1">Leaf</tissue>
    </source>
</reference>
<dbReference type="AlphaFoldDB" id="A0A8K0HAY0"/>
<gene>
    <name evidence="1" type="ORF">FNV43_RR09226</name>
</gene>
<organism evidence="1 2">
    <name type="scientific">Rhamnella rubrinervis</name>
    <dbReference type="NCBI Taxonomy" id="2594499"/>
    <lineage>
        <taxon>Eukaryota</taxon>
        <taxon>Viridiplantae</taxon>
        <taxon>Streptophyta</taxon>
        <taxon>Embryophyta</taxon>
        <taxon>Tracheophyta</taxon>
        <taxon>Spermatophyta</taxon>
        <taxon>Magnoliopsida</taxon>
        <taxon>eudicotyledons</taxon>
        <taxon>Gunneridae</taxon>
        <taxon>Pentapetalae</taxon>
        <taxon>rosids</taxon>
        <taxon>fabids</taxon>
        <taxon>Rosales</taxon>
        <taxon>Rhamnaceae</taxon>
        <taxon>rhamnoid group</taxon>
        <taxon>Rhamneae</taxon>
        <taxon>Rhamnella</taxon>
    </lineage>
</organism>
<evidence type="ECO:0000313" key="1">
    <source>
        <dbReference type="EMBL" id="KAF3448513.1"/>
    </source>
</evidence>
<evidence type="ECO:0000313" key="2">
    <source>
        <dbReference type="Proteomes" id="UP000796880"/>
    </source>
</evidence>
<protein>
    <submittedName>
        <fullName evidence="1">Uncharacterized protein</fullName>
    </submittedName>
</protein>
<dbReference type="EMBL" id="VOIH02000004">
    <property type="protein sequence ID" value="KAF3448513.1"/>
    <property type="molecule type" value="Genomic_DNA"/>
</dbReference>
<sequence length="193" mass="21547">MCTKVLIKALHYYHKLSLSIYGIASRAEDNPIVSPFRVRKSTGRIILRVTISIPAPILKEPRQVGGTTLARITAILFSFKNSAWVMTPTWRLQLVRALSIDISRAFDSPTAPIRRGAELHGNIEPVHQRDVEEVLLAELVQRIFSERVGWLSKDLALQKTSTVTGLAFATTRPVEVAFGSRPYACLFGAWVHV</sequence>
<name>A0A8K0HAY0_9ROSA</name>
<comment type="caution">
    <text evidence="1">The sequence shown here is derived from an EMBL/GenBank/DDBJ whole genome shotgun (WGS) entry which is preliminary data.</text>
</comment>
<proteinExistence type="predicted"/>
<accession>A0A8K0HAY0</accession>
<dbReference type="Proteomes" id="UP000796880">
    <property type="component" value="Unassembled WGS sequence"/>
</dbReference>